<dbReference type="EMBL" id="JADCKC010000003">
    <property type="protein sequence ID" value="MBE5038193.1"/>
    <property type="molecule type" value="Genomic_DNA"/>
</dbReference>
<reference evidence="1 2" key="1">
    <citation type="submission" date="2020-10" db="EMBL/GenBank/DDBJ databases">
        <title>ChiBAC.</title>
        <authorList>
            <person name="Zenner C."/>
            <person name="Hitch T.C.A."/>
            <person name="Clavel T."/>
        </authorList>
    </citation>
    <scope>NUCLEOTIDE SEQUENCE [LARGE SCALE GENOMIC DNA]</scope>
    <source>
        <strain evidence="1 2">DSM 109015</strain>
    </source>
</reference>
<organism evidence="1 2">
    <name type="scientific">Gemmiger gallinarum</name>
    <dbReference type="NCBI Taxonomy" id="2779354"/>
    <lineage>
        <taxon>Bacteria</taxon>
        <taxon>Bacillati</taxon>
        <taxon>Bacillota</taxon>
        <taxon>Clostridia</taxon>
        <taxon>Eubacteriales</taxon>
        <taxon>Gemmiger</taxon>
    </lineage>
</organism>
<sequence length="151" mass="16866">MEENYLITIKGTMEQDGHSDSVELMTHGSFLQRDGNFYIIYKETEATGYDGCTTTVKISEDARRVAMMRYGKAQSQLVIEKGTRHLCHYETGYGAVSLGVAADEIEHELNQEGGHVKFSYTLDSGSEDFISRNLVDIHVTPLPRPEPDSVS</sequence>
<dbReference type="Pfam" id="PF09148">
    <property type="entry name" value="DUF1934"/>
    <property type="match status" value="1"/>
</dbReference>
<dbReference type="InterPro" id="IPR012674">
    <property type="entry name" value="Calycin"/>
</dbReference>
<dbReference type="Proteomes" id="UP000768567">
    <property type="component" value="Unassembled WGS sequence"/>
</dbReference>
<evidence type="ECO:0000313" key="2">
    <source>
        <dbReference type="Proteomes" id="UP000768567"/>
    </source>
</evidence>
<dbReference type="RefSeq" id="WP_193502193.1">
    <property type="nucleotide sequence ID" value="NZ_JADCKC010000003.1"/>
</dbReference>
<gene>
    <name evidence="1" type="ORF">INF35_10390</name>
</gene>
<name>A0ABR9R4W3_9FIRM</name>
<comment type="caution">
    <text evidence="1">The sequence shown here is derived from an EMBL/GenBank/DDBJ whole genome shotgun (WGS) entry which is preliminary data.</text>
</comment>
<keyword evidence="2" id="KW-1185">Reference proteome</keyword>
<evidence type="ECO:0000313" key="1">
    <source>
        <dbReference type="EMBL" id="MBE5038193.1"/>
    </source>
</evidence>
<dbReference type="SUPFAM" id="SSF50814">
    <property type="entry name" value="Lipocalins"/>
    <property type="match status" value="1"/>
</dbReference>
<protein>
    <submittedName>
        <fullName evidence="1">DUF1934 domain-containing protein</fullName>
    </submittedName>
</protein>
<dbReference type="InterPro" id="IPR015231">
    <property type="entry name" value="DUF1934"/>
</dbReference>
<proteinExistence type="predicted"/>
<accession>A0ABR9R4W3</accession>
<dbReference type="Gene3D" id="2.40.128.20">
    <property type="match status" value="1"/>
</dbReference>